<evidence type="ECO:0000256" key="2">
    <source>
        <dbReference type="ARBA" id="ARBA00006484"/>
    </source>
</evidence>
<evidence type="ECO:0000313" key="11">
    <source>
        <dbReference type="EMBL" id="QIH71727.1"/>
    </source>
</evidence>
<keyword evidence="5" id="KW-1133">Transmembrane helix</keyword>
<dbReference type="PROSITE" id="PS00061">
    <property type="entry name" value="ADH_SHORT"/>
    <property type="match status" value="1"/>
</dbReference>
<keyword evidence="13" id="KW-1185">Reference proteome</keyword>
<dbReference type="InterPro" id="IPR020904">
    <property type="entry name" value="Sc_DH/Rdtase_CS"/>
</dbReference>
<accession>A0A6G7EEF0</accession>
<evidence type="ECO:0000256" key="5">
    <source>
        <dbReference type="ARBA" id="ARBA00022989"/>
    </source>
</evidence>
<dbReference type="Pfam" id="PF00106">
    <property type="entry name" value="adh_short"/>
    <property type="match status" value="1"/>
</dbReference>
<dbReference type="EMBL" id="UXHF01000039">
    <property type="protein sequence ID" value="VDC50458.1"/>
    <property type="molecule type" value="Genomic_DNA"/>
</dbReference>
<feature type="domain" description="Ketoreductase" evidence="10">
    <location>
        <begin position="7"/>
        <end position="215"/>
    </location>
</feature>
<evidence type="ECO:0000256" key="7">
    <source>
        <dbReference type="ARBA" id="ARBA00023098"/>
    </source>
</evidence>
<evidence type="ECO:0000313" key="12">
    <source>
        <dbReference type="EMBL" id="VDC50458.1"/>
    </source>
</evidence>
<evidence type="ECO:0000313" key="13">
    <source>
        <dbReference type="Proteomes" id="UP000289220"/>
    </source>
</evidence>
<dbReference type="Proteomes" id="UP000501325">
    <property type="component" value="Chromosome"/>
</dbReference>
<dbReference type="InterPro" id="IPR002347">
    <property type="entry name" value="SDR_fam"/>
</dbReference>
<dbReference type="SMART" id="SM00822">
    <property type="entry name" value="PKS_KR"/>
    <property type="match status" value="1"/>
</dbReference>
<reference evidence="12 13" key="1">
    <citation type="submission" date="2018-11" db="EMBL/GenBank/DDBJ databases">
        <authorList>
            <person name="Peiro R."/>
            <person name="Begona"/>
            <person name="Cbmso G."/>
            <person name="Lopez M."/>
            <person name="Gonzalez S."/>
            <person name="Sacristan E."/>
            <person name="Castillo E."/>
        </authorList>
    </citation>
    <scope>NUCLEOTIDE SEQUENCE [LARGE SCALE GENOMIC DNA]</scope>
    <source>
        <strain evidence="12">Brev_genome</strain>
    </source>
</reference>
<dbReference type="PRINTS" id="PR00080">
    <property type="entry name" value="SDRFAMILY"/>
</dbReference>
<dbReference type="GO" id="GO:0016020">
    <property type="term" value="C:membrane"/>
    <property type="evidence" value="ECO:0007669"/>
    <property type="project" value="UniProtKB-SubCell"/>
</dbReference>
<dbReference type="CDD" id="cd05339">
    <property type="entry name" value="17beta-HSDXI-like_SDR_c"/>
    <property type="match status" value="1"/>
</dbReference>
<dbReference type="GO" id="GO:0006720">
    <property type="term" value="P:isoprenoid metabolic process"/>
    <property type="evidence" value="ECO:0007669"/>
    <property type="project" value="UniProtKB-ARBA"/>
</dbReference>
<keyword evidence="7" id="KW-0443">Lipid metabolism</keyword>
<dbReference type="GO" id="GO:0016616">
    <property type="term" value="F:oxidoreductase activity, acting on the CH-OH group of donors, NAD or NADP as acceptor"/>
    <property type="evidence" value="ECO:0007669"/>
    <property type="project" value="UniProtKB-ARBA"/>
</dbReference>
<evidence type="ECO:0000256" key="4">
    <source>
        <dbReference type="ARBA" id="ARBA00022857"/>
    </source>
</evidence>
<gene>
    <name evidence="12" type="primary">acr1</name>
    <name evidence="12" type="ORF">BREV_BREV_02032</name>
    <name evidence="11" type="ORF">GYM46_01270</name>
</gene>
<dbReference type="GO" id="GO:0006066">
    <property type="term" value="P:alcohol metabolic process"/>
    <property type="evidence" value="ECO:0007669"/>
    <property type="project" value="UniProtKB-ARBA"/>
</dbReference>
<proteinExistence type="inferred from homology"/>
<dbReference type="KEGG" id="bmed:GYM46_01270"/>
<evidence type="ECO:0000256" key="9">
    <source>
        <dbReference type="RuleBase" id="RU000363"/>
    </source>
</evidence>
<dbReference type="PRINTS" id="PR00081">
    <property type="entry name" value="GDHRDH"/>
</dbReference>
<keyword evidence="8" id="KW-0472">Membrane</keyword>
<evidence type="ECO:0000256" key="3">
    <source>
        <dbReference type="ARBA" id="ARBA00022692"/>
    </source>
</evidence>
<dbReference type="PANTHER" id="PTHR24322:SF736">
    <property type="entry name" value="RETINOL DEHYDROGENASE 10"/>
    <property type="match status" value="1"/>
</dbReference>
<dbReference type="GO" id="GO:0042445">
    <property type="term" value="P:hormone metabolic process"/>
    <property type="evidence" value="ECO:0007669"/>
    <property type="project" value="UniProtKB-ARBA"/>
</dbReference>
<keyword evidence="3" id="KW-0812">Transmembrane</keyword>
<protein>
    <submittedName>
        <fullName evidence="12">Fatty acyl-CoA reductase</fullName>
    </submittedName>
    <submittedName>
        <fullName evidence="11">SDR family oxidoreductase</fullName>
    </submittedName>
</protein>
<name>A0A6G7EEF0_9CAUL</name>
<sequence length="269" mass="29130">MSRIGGKTVLITGGASGIGALMARRFVAEGAAHLVLWDIQAEAMERLAHDLAGDGVAVSTYLVDLADPERIRATVQEMNEAAIKVDILVNNAGVVTGRPFVAHSPDDIARTMDVNALAPMYVAHAVLPGMIARGGGHIVNIASAAGLVSNPKMSVYCASKWAVIGWSDSLRIEMEQEATGVKVTTVMPYYIDTGMFQGVRSPVIPILRPDKVVDRIVAAIKTDRIVLRLPWIVNLLPLVRGLLPVRWFDLIGGRWLGVYHSMDDFQGRR</sequence>
<dbReference type="AlphaFoldDB" id="A0A6G7EEF0"/>
<dbReference type="InterPro" id="IPR057326">
    <property type="entry name" value="KR_dom"/>
</dbReference>
<dbReference type="FunFam" id="3.40.50.720:FF:000131">
    <property type="entry name" value="Short-chain dehydrogenase/reductase 3"/>
    <property type="match status" value="1"/>
</dbReference>
<comment type="subcellular location">
    <subcellularLocation>
        <location evidence="1">Membrane</location>
        <topology evidence="1">Multi-pass membrane protein</topology>
    </subcellularLocation>
</comment>
<keyword evidence="6" id="KW-0560">Oxidoreductase</keyword>
<dbReference type="InterPro" id="IPR036291">
    <property type="entry name" value="NAD(P)-bd_dom_sf"/>
</dbReference>
<dbReference type="Proteomes" id="UP000289220">
    <property type="component" value="Unassembled WGS sequence"/>
</dbReference>
<evidence type="ECO:0000256" key="6">
    <source>
        <dbReference type="ARBA" id="ARBA00023002"/>
    </source>
</evidence>
<comment type="similarity">
    <text evidence="2 9">Belongs to the short-chain dehydrogenases/reductases (SDR) family.</text>
</comment>
<dbReference type="PANTHER" id="PTHR24322">
    <property type="entry name" value="PKSB"/>
    <property type="match status" value="1"/>
</dbReference>
<dbReference type="RefSeq" id="WP_008264123.1">
    <property type="nucleotide sequence ID" value="NZ_CP048751.1"/>
</dbReference>
<reference evidence="11 14" key="2">
    <citation type="submission" date="2020-01" db="EMBL/GenBank/DDBJ databases">
        <authorList>
            <person name="Wang S."/>
        </authorList>
    </citation>
    <scope>NUCLEOTIDE SEQUENCE [LARGE SCALE GENOMIC DNA]</scope>
    <source>
        <strain evidence="11 14">D151-2-6</strain>
    </source>
</reference>
<evidence type="ECO:0000256" key="1">
    <source>
        <dbReference type="ARBA" id="ARBA00004141"/>
    </source>
</evidence>
<keyword evidence="4" id="KW-0521">NADP</keyword>
<dbReference type="Gene3D" id="3.40.50.720">
    <property type="entry name" value="NAD(P)-binding Rossmann-like Domain"/>
    <property type="match status" value="1"/>
</dbReference>
<evidence type="ECO:0000313" key="14">
    <source>
        <dbReference type="Proteomes" id="UP000501325"/>
    </source>
</evidence>
<dbReference type="EMBL" id="CP048751">
    <property type="protein sequence ID" value="QIH71727.1"/>
    <property type="molecule type" value="Genomic_DNA"/>
</dbReference>
<dbReference type="SUPFAM" id="SSF51735">
    <property type="entry name" value="NAD(P)-binding Rossmann-fold domains"/>
    <property type="match status" value="1"/>
</dbReference>
<evidence type="ECO:0000259" key="10">
    <source>
        <dbReference type="SMART" id="SM00822"/>
    </source>
</evidence>
<evidence type="ECO:0000256" key="8">
    <source>
        <dbReference type="ARBA" id="ARBA00023136"/>
    </source>
</evidence>
<organism evidence="12 13">
    <name type="scientific">Brevundimonas mediterranea</name>
    <dbReference type="NCBI Taxonomy" id="74329"/>
    <lineage>
        <taxon>Bacteria</taxon>
        <taxon>Pseudomonadati</taxon>
        <taxon>Pseudomonadota</taxon>
        <taxon>Alphaproteobacteria</taxon>
        <taxon>Caulobacterales</taxon>
        <taxon>Caulobacteraceae</taxon>
        <taxon>Brevundimonas</taxon>
    </lineage>
</organism>